<dbReference type="EMBL" id="QEKY01000008">
    <property type="protein sequence ID" value="PVZ09859.1"/>
    <property type="molecule type" value="Genomic_DNA"/>
</dbReference>
<reference evidence="1 2" key="1">
    <citation type="submission" date="2018-04" db="EMBL/GenBank/DDBJ databases">
        <title>Genomic Encyclopedia of Type Strains, Phase IV (KMG-IV): sequencing the most valuable type-strain genomes for metagenomic binning, comparative biology and taxonomic classification.</title>
        <authorList>
            <person name="Goeker M."/>
        </authorList>
    </citation>
    <scope>NUCLEOTIDE SEQUENCE [LARGE SCALE GENOMIC DNA]</scope>
    <source>
        <strain evidence="1 2">DSM 28520</strain>
    </source>
</reference>
<sequence length="237" mass="27873">MPYHDPYLRTITGTLIIHKVRAGKKAFWQASAQYKEPRNDRFGCQASAIRSIKARQGIKAQQKVKKSFFGSSLIDKEQKNDFSAHRSSTKSRKTIFRLIARRQRVKKSFLDPSRINKEQKNDFSARRSSVMSRKIVFLLLVDVFSADYAMRFFVPLATTSYLCHRREKRPRNKNLIPEKRYNRLAFLIFTAEKVHTIYYTALIKCVARTIIAQYVKEMRNNYKRHAGVGLRFVRELE</sequence>
<comment type="caution">
    <text evidence="1">The sequence shown here is derived from an EMBL/GenBank/DDBJ whole genome shotgun (WGS) entry which is preliminary data.</text>
</comment>
<dbReference type="RefSeq" id="WP_243405665.1">
    <property type="nucleotide sequence ID" value="NZ_QEKY01000008.1"/>
</dbReference>
<dbReference type="Proteomes" id="UP000245462">
    <property type="component" value="Unassembled WGS sequence"/>
</dbReference>
<gene>
    <name evidence="1" type="ORF">C7382_10848</name>
</gene>
<proteinExistence type="predicted"/>
<name>A0A2U1FCK0_9PORP</name>
<evidence type="ECO:0000313" key="2">
    <source>
        <dbReference type="Proteomes" id="UP000245462"/>
    </source>
</evidence>
<organism evidence="1 2">
    <name type="scientific">Porphyromonas loveana</name>
    <dbReference type="NCBI Taxonomy" id="1884669"/>
    <lineage>
        <taxon>Bacteria</taxon>
        <taxon>Pseudomonadati</taxon>
        <taxon>Bacteroidota</taxon>
        <taxon>Bacteroidia</taxon>
        <taxon>Bacteroidales</taxon>
        <taxon>Porphyromonadaceae</taxon>
        <taxon>Porphyromonas</taxon>
    </lineage>
</organism>
<evidence type="ECO:0000313" key="1">
    <source>
        <dbReference type="EMBL" id="PVZ09859.1"/>
    </source>
</evidence>
<protein>
    <submittedName>
        <fullName evidence="1">Uncharacterized protein</fullName>
    </submittedName>
</protein>
<dbReference type="AlphaFoldDB" id="A0A2U1FCK0"/>
<keyword evidence="2" id="KW-1185">Reference proteome</keyword>
<accession>A0A2U1FCK0</accession>
<dbReference type="GeneID" id="95973183"/>